<accession>A0A517M1L8</accession>
<protein>
    <submittedName>
        <fullName evidence="1">Uncharacterized protein</fullName>
    </submittedName>
</protein>
<dbReference type="Proteomes" id="UP000319557">
    <property type="component" value="Chromosome"/>
</dbReference>
<dbReference type="KEGG" id="ruv:EC9_29680"/>
<gene>
    <name evidence="1" type="ORF">EC9_29680</name>
</gene>
<name>A0A517M1L8_9BACT</name>
<evidence type="ECO:0000313" key="2">
    <source>
        <dbReference type="Proteomes" id="UP000319557"/>
    </source>
</evidence>
<proteinExistence type="predicted"/>
<sequence>MPLFDRFDEIVDCWLNMDDTWDGTASRYRSMTSLLRLCDQNEGIGDGGKLLRKLYARLETNWDGEPSRGAENWRHTQNLDLGDNPSLEVSLQRRYMQSVNDNRWANEVPVASGVAGTGPDSVDFVHRSDATYSMIELKWPRPDGASETPLKAAIQVLRYGLAYIFSRDNAETLSYNPEIKPILGASQVHLRVLAPKHFYKRFLAPNCWLERFEKVLDMGIRNLAGETVKMSFAFEQFPERFSWNPEDCSDDAGRRAVVNAFQNRNRLFSEA</sequence>
<dbReference type="OrthoDB" id="7605205at2"/>
<evidence type="ECO:0000313" key="1">
    <source>
        <dbReference type="EMBL" id="QDS88773.1"/>
    </source>
</evidence>
<reference evidence="1 2" key="1">
    <citation type="submission" date="2019-02" db="EMBL/GenBank/DDBJ databases">
        <title>Deep-cultivation of Planctomycetes and their phenomic and genomic characterization uncovers novel biology.</title>
        <authorList>
            <person name="Wiegand S."/>
            <person name="Jogler M."/>
            <person name="Boedeker C."/>
            <person name="Pinto D."/>
            <person name="Vollmers J."/>
            <person name="Rivas-Marin E."/>
            <person name="Kohn T."/>
            <person name="Peeters S.H."/>
            <person name="Heuer A."/>
            <person name="Rast P."/>
            <person name="Oberbeckmann S."/>
            <person name="Bunk B."/>
            <person name="Jeske O."/>
            <person name="Meyerdierks A."/>
            <person name="Storesund J.E."/>
            <person name="Kallscheuer N."/>
            <person name="Luecker S."/>
            <person name="Lage O.M."/>
            <person name="Pohl T."/>
            <person name="Merkel B.J."/>
            <person name="Hornburger P."/>
            <person name="Mueller R.-W."/>
            <person name="Bruemmer F."/>
            <person name="Labrenz M."/>
            <person name="Spormann A.M."/>
            <person name="Op den Camp H."/>
            <person name="Overmann J."/>
            <person name="Amann R."/>
            <person name="Jetten M.S.M."/>
            <person name="Mascher T."/>
            <person name="Medema M.H."/>
            <person name="Devos D.P."/>
            <person name="Kaster A.-K."/>
            <person name="Ovreas L."/>
            <person name="Rohde M."/>
            <person name="Galperin M.Y."/>
            <person name="Jogler C."/>
        </authorList>
    </citation>
    <scope>NUCLEOTIDE SEQUENCE [LARGE SCALE GENOMIC DNA]</scope>
    <source>
        <strain evidence="1 2">EC9</strain>
    </source>
</reference>
<dbReference type="EMBL" id="CP036261">
    <property type="protein sequence ID" value="QDS88773.1"/>
    <property type="molecule type" value="Genomic_DNA"/>
</dbReference>
<dbReference type="AlphaFoldDB" id="A0A517M1L8"/>
<keyword evidence="2" id="KW-1185">Reference proteome</keyword>
<dbReference type="RefSeq" id="WP_145346211.1">
    <property type="nucleotide sequence ID" value="NZ_CP036261.1"/>
</dbReference>
<organism evidence="1 2">
    <name type="scientific">Rosistilla ulvae</name>
    <dbReference type="NCBI Taxonomy" id="1930277"/>
    <lineage>
        <taxon>Bacteria</taxon>
        <taxon>Pseudomonadati</taxon>
        <taxon>Planctomycetota</taxon>
        <taxon>Planctomycetia</taxon>
        <taxon>Pirellulales</taxon>
        <taxon>Pirellulaceae</taxon>
        <taxon>Rosistilla</taxon>
    </lineage>
</organism>